<feature type="domain" description="Exonuclease" evidence="2">
    <location>
        <begin position="6"/>
        <end position="185"/>
    </location>
</feature>
<proteinExistence type="predicted"/>
<feature type="compositionally biased region" description="Polar residues" evidence="1">
    <location>
        <begin position="189"/>
        <end position="205"/>
    </location>
</feature>
<dbReference type="InterPro" id="IPR036397">
    <property type="entry name" value="RNaseH_sf"/>
</dbReference>
<organism evidence="3 4">
    <name type="scientific">Microvirga terrae</name>
    <dbReference type="NCBI Taxonomy" id="2740529"/>
    <lineage>
        <taxon>Bacteria</taxon>
        <taxon>Pseudomonadati</taxon>
        <taxon>Pseudomonadota</taxon>
        <taxon>Alphaproteobacteria</taxon>
        <taxon>Hyphomicrobiales</taxon>
        <taxon>Methylobacteriaceae</taxon>
        <taxon>Microvirga</taxon>
    </lineage>
</organism>
<accession>A0ABY5RWP9</accession>
<feature type="region of interest" description="Disordered" evidence="1">
    <location>
        <begin position="186"/>
        <end position="205"/>
    </location>
</feature>
<reference evidence="3" key="1">
    <citation type="submission" date="2022-08" db="EMBL/GenBank/DDBJ databases">
        <title>Microvirga terrae sp. nov., isolated from soil.</title>
        <authorList>
            <person name="Kim K.H."/>
            <person name="Seo Y.L."/>
            <person name="Kim J.M."/>
            <person name="Lee J.K."/>
            <person name="Han D.M."/>
            <person name="Jeon C.O."/>
        </authorList>
    </citation>
    <scope>NUCLEOTIDE SEQUENCE</scope>
    <source>
        <strain evidence="3">R24</strain>
    </source>
</reference>
<dbReference type="RefSeq" id="WP_173946952.1">
    <property type="nucleotide sequence ID" value="NZ_CP102845.1"/>
</dbReference>
<dbReference type="Proteomes" id="UP001017257">
    <property type="component" value="Chromosome"/>
</dbReference>
<dbReference type="SMART" id="SM00479">
    <property type="entry name" value="EXOIII"/>
    <property type="match status" value="1"/>
</dbReference>
<evidence type="ECO:0000313" key="4">
    <source>
        <dbReference type="Proteomes" id="UP001017257"/>
    </source>
</evidence>
<sequence length="205" mass="23216">MPDLSKTVFLDFEASSLDKQGYPIEVAWVFANGEEESHLIKPAEAWTDWDVKAGRVHGISREQLNAEGEPLDEVAQRMVSVLTGRALYATAPSWDGKWLSKLLRTAGLPRHALRLEDTEMAHRRIMREVLRDARIPADLHRSIMQDILAQAQRRDDELGPAAHRALADARREQRLWLDIRRRVEEAAARSQQGGIDTPQTVGQAR</sequence>
<evidence type="ECO:0000256" key="1">
    <source>
        <dbReference type="SAM" id="MobiDB-lite"/>
    </source>
</evidence>
<dbReference type="Gene3D" id="3.30.420.10">
    <property type="entry name" value="Ribonuclease H-like superfamily/Ribonuclease H"/>
    <property type="match status" value="1"/>
</dbReference>
<name>A0ABY5RWP9_9HYPH</name>
<gene>
    <name evidence="3" type="ORF">HPT29_006140</name>
</gene>
<dbReference type="InterPro" id="IPR012337">
    <property type="entry name" value="RNaseH-like_sf"/>
</dbReference>
<protein>
    <submittedName>
        <fullName evidence="3">Transcriptional regulator</fullName>
    </submittedName>
</protein>
<dbReference type="SUPFAM" id="SSF53098">
    <property type="entry name" value="Ribonuclease H-like"/>
    <property type="match status" value="1"/>
</dbReference>
<evidence type="ECO:0000259" key="2">
    <source>
        <dbReference type="SMART" id="SM00479"/>
    </source>
</evidence>
<dbReference type="EMBL" id="CP102845">
    <property type="protein sequence ID" value="UVF20704.1"/>
    <property type="molecule type" value="Genomic_DNA"/>
</dbReference>
<keyword evidence="4" id="KW-1185">Reference proteome</keyword>
<dbReference type="InterPro" id="IPR013520">
    <property type="entry name" value="Ribonucl_H"/>
</dbReference>
<evidence type="ECO:0000313" key="3">
    <source>
        <dbReference type="EMBL" id="UVF20704.1"/>
    </source>
</evidence>